<dbReference type="RefSeq" id="WP_350413300.1">
    <property type="nucleotide sequence ID" value="NZ_JBEOKT010000015.1"/>
</dbReference>
<reference evidence="3 4" key="1">
    <citation type="submission" date="2024-06" db="EMBL/GenBank/DDBJ databases">
        <title>Pontibacter populi HYL7-15.</title>
        <authorList>
            <person name="Kim M.K."/>
        </authorList>
    </citation>
    <scope>NUCLEOTIDE SEQUENCE [LARGE SCALE GENOMIC DNA]</scope>
    <source>
        <strain evidence="3 4">HYL7-15</strain>
    </source>
</reference>
<feature type="transmembrane region" description="Helical" evidence="1">
    <location>
        <begin position="70"/>
        <end position="92"/>
    </location>
</feature>
<evidence type="ECO:0000313" key="4">
    <source>
        <dbReference type="Proteomes" id="UP001476807"/>
    </source>
</evidence>
<evidence type="ECO:0000259" key="2">
    <source>
        <dbReference type="Pfam" id="PF04892"/>
    </source>
</evidence>
<dbReference type="Pfam" id="PF04892">
    <property type="entry name" value="VanZ"/>
    <property type="match status" value="1"/>
</dbReference>
<evidence type="ECO:0000313" key="3">
    <source>
        <dbReference type="EMBL" id="MER2998842.1"/>
    </source>
</evidence>
<feature type="transmembrane region" description="Helical" evidence="1">
    <location>
        <begin position="104"/>
        <end position="122"/>
    </location>
</feature>
<evidence type="ECO:0000256" key="1">
    <source>
        <dbReference type="SAM" id="Phobius"/>
    </source>
</evidence>
<feature type="domain" description="VanZ-like" evidence="2">
    <location>
        <begin position="37"/>
        <end position="121"/>
    </location>
</feature>
<comment type="caution">
    <text evidence="3">The sequence shown here is derived from an EMBL/GenBank/DDBJ whole genome shotgun (WGS) entry which is preliminary data.</text>
</comment>
<sequence length="124" mass="14052">MILRYNLFTIIWAAVILLTTLLPSSSMPSVSVWDLISFDSFAHASMFAVLCFLMIVGLTKQYTLPKLKHYAIRMSLFVSTMFGIAIEILQFSVVPGRSAEIMDIVSNSIGCLIGIVFFRWIYTW</sequence>
<dbReference type="PANTHER" id="PTHR28008">
    <property type="entry name" value="DOMAIN PROTEIN, PUTATIVE (AFU_ORTHOLOGUE AFUA_3G10980)-RELATED"/>
    <property type="match status" value="1"/>
</dbReference>
<name>A0ABV1RWR0_9BACT</name>
<dbReference type="PANTHER" id="PTHR28008:SF1">
    <property type="entry name" value="DOMAIN PROTEIN, PUTATIVE (AFU_ORTHOLOGUE AFUA_3G10980)-RELATED"/>
    <property type="match status" value="1"/>
</dbReference>
<dbReference type="Proteomes" id="UP001476807">
    <property type="component" value="Unassembled WGS sequence"/>
</dbReference>
<gene>
    <name evidence="3" type="ORF">ABS362_14910</name>
</gene>
<keyword evidence="1" id="KW-0472">Membrane</keyword>
<keyword evidence="1" id="KW-0812">Transmembrane</keyword>
<organism evidence="3 4">
    <name type="scientific">Pontibacter populi</name>
    <dbReference type="NCBI Taxonomy" id="890055"/>
    <lineage>
        <taxon>Bacteria</taxon>
        <taxon>Pseudomonadati</taxon>
        <taxon>Bacteroidota</taxon>
        <taxon>Cytophagia</taxon>
        <taxon>Cytophagales</taxon>
        <taxon>Hymenobacteraceae</taxon>
        <taxon>Pontibacter</taxon>
    </lineage>
</organism>
<feature type="transmembrane region" description="Helical" evidence="1">
    <location>
        <begin position="36"/>
        <end position="58"/>
    </location>
</feature>
<dbReference type="NCBIfam" id="NF037970">
    <property type="entry name" value="vanZ_1"/>
    <property type="match status" value="1"/>
</dbReference>
<keyword evidence="4" id="KW-1185">Reference proteome</keyword>
<dbReference type="EMBL" id="JBEOKT010000015">
    <property type="protein sequence ID" value="MER2998842.1"/>
    <property type="molecule type" value="Genomic_DNA"/>
</dbReference>
<proteinExistence type="predicted"/>
<accession>A0ABV1RWR0</accession>
<keyword evidence="1" id="KW-1133">Transmembrane helix</keyword>
<dbReference type="InterPro" id="IPR006976">
    <property type="entry name" value="VanZ-like"/>
</dbReference>
<protein>
    <submittedName>
        <fullName evidence="3">VanZ family protein</fullName>
    </submittedName>
</protein>